<keyword evidence="1" id="KW-0732">Signal</keyword>
<organism evidence="2 3">
    <name type="scientific">Penicillium roqueforti (strain FM164)</name>
    <dbReference type="NCBI Taxonomy" id="1365484"/>
    <lineage>
        <taxon>Eukaryota</taxon>
        <taxon>Fungi</taxon>
        <taxon>Dikarya</taxon>
        <taxon>Ascomycota</taxon>
        <taxon>Pezizomycotina</taxon>
        <taxon>Eurotiomycetes</taxon>
        <taxon>Eurotiomycetidae</taxon>
        <taxon>Eurotiales</taxon>
        <taxon>Aspergillaceae</taxon>
        <taxon>Penicillium</taxon>
    </lineage>
</organism>
<dbReference type="EMBL" id="HG792016">
    <property type="protein sequence ID" value="CDM31763.1"/>
    <property type="molecule type" value="Genomic_DNA"/>
</dbReference>
<feature type="signal peptide" evidence="1">
    <location>
        <begin position="1"/>
        <end position="24"/>
    </location>
</feature>
<gene>
    <name evidence="2" type="ORF">PROQFM164_S02g001914</name>
</gene>
<proteinExistence type="predicted"/>
<accession>W6Q557</accession>
<keyword evidence="3" id="KW-1185">Reference proteome</keyword>
<dbReference type="InterPro" id="IPR036265">
    <property type="entry name" value="HIT-like_sf"/>
</dbReference>
<protein>
    <submittedName>
        <fullName evidence="2">Genomic scaffold, ProqFM164S02</fullName>
    </submittedName>
</protein>
<dbReference type="Proteomes" id="UP000030686">
    <property type="component" value="Unassembled WGS sequence"/>
</dbReference>
<evidence type="ECO:0000313" key="2">
    <source>
        <dbReference type="EMBL" id="CDM31763.1"/>
    </source>
</evidence>
<dbReference type="OMA" id="RTHEQFH"/>
<name>W6Q557_PENRF</name>
<evidence type="ECO:0000313" key="3">
    <source>
        <dbReference type="Proteomes" id="UP000030686"/>
    </source>
</evidence>
<feature type="chain" id="PRO_5004879594" evidence="1">
    <location>
        <begin position="25"/>
        <end position="291"/>
    </location>
</feature>
<evidence type="ECO:0000256" key="1">
    <source>
        <dbReference type="SAM" id="SignalP"/>
    </source>
</evidence>
<reference evidence="2" key="1">
    <citation type="journal article" date="2014" name="Nat. Commun.">
        <title>Multiple recent horizontal transfers of a large genomic region in cheese making fungi.</title>
        <authorList>
            <person name="Cheeseman K."/>
            <person name="Ropars J."/>
            <person name="Renault P."/>
            <person name="Dupont J."/>
            <person name="Gouzy J."/>
            <person name="Branca A."/>
            <person name="Abraham A.L."/>
            <person name="Ceppi M."/>
            <person name="Conseiller E."/>
            <person name="Debuchy R."/>
            <person name="Malagnac F."/>
            <person name="Goarin A."/>
            <person name="Silar P."/>
            <person name="Lacoste S."/>
            <person name="Sallet E."/>
            <person name="Bensimon A."/>
            <person name="Giraud T."/>
            <person name="Brygoo Y."/>
        </authorList>
    </citation>
    <scope>NUCLEOTIDE SEQUENCE [LARGE SCALE GENOMIC DNA]</scope>
    <source>
        <strain evidence="2">FM164</strain>
    </source>
</reference>
<dbReference type="OrthoDB" id="4932058at2759"/>
<dbReference type="AlphaFoldDB" id="W6Q557"/>
<dbReference type="SUPFAM" id="SSF54197">
    <property type="entry name" value="HIT-like"/>
    <property type="match status" value="1"/>
</dbReference>
<sequence length="291" mass="32129">MFFQRSSLLAFISLHLGFIPRTAGQVQANCLSQQILNNDLNNCICAGGNNECQKQCPVGPVAPVMPAPNCGSHLLGHLHLDDCEHHCLTESNDFCKSCWIWNLPLCLCLQNGGCLQSSKNAPYWVKITSTLATTNLAIPDILNLQENHKLLAGYGWDFGQETASDPKTESLVINSAYSITENQIHMHVCNINTKMRDWLATLYQSSPSAYQTLVEIPPPYPAGEKMFCRASQTADQTIPGDSISDDINSVIQQQPVCKYFVGAAVIRDSKHYTWVCVTADHLSAEYGRFCA</sequence>